<feature type="compositionally biased region" description="Low complexity" evidence="2">
    <location>
        <begin position="79"/>
        <end position="91"/>
    </location>
</feature>
<evidence type="ECO:0000256" key="1">
    <source>
        <dbReference type="ARBA" id="ARBA00023242"/>
    </source>
</evidence>
<dbReference type="GO" id="GO:0008270">
    <property type="term" value="F:zinc ion binding"/>
    <property type="evidence" value="ECO:0007669"/>
    <property type="project" value="InterPro"/>
</dbReference>
<dbReference type="InterPro" id="IPR036864">
    <property type="entry name" value="Zn2-C6_fun-type_DNA-bd_sf"/>
</dbReference>
<dbReference type="EMBL" id="MU839005">
    <property type="protein sequence ID" value="KAK1768616.1"/>
    <property type="molecule type" value="Genomic_DNA"/>
</dbReference>
<protein>
    <recommendedName>
        <fullName evidence="3">Zn(2)-C6 fungal-type domain-containing protein</fullName>
    </recommendedName>
</protein>
<evidence type="ECO:0000313" key="4">
    <source>
        <dbReference type="EMBL" id="KAK1768616.1"/>
    </source>
</evidence>
<sequence length="486" mass="54280">MVGVPRSTGCPLCVKRRVKCDETRPGCRNCAKYGAECLGYDKAFKFVAGKHQVRHRRQPANSCTSSDGGLLQAPSSGDTTPELSSPPTSTSIAQRETITPLTISPCESRSQFVYALLQNIDPNSDMGSFAPWFIGASERLGNNLTLDSAMSAFVIHLLGKANQDDVLVRRSRSIYGQSLGSLQKSLNHPVGWKSPETLCATMMMCYFELFAGTTDPDSWMKHAAGVSWLIQQRGPAAYSSPWDHSMLLSFRALIIMNAMFSGQDCFLAGRKWQQILVTTRPDDPGDTLQSKTDTIYDIYLAHMAKVPSILRHAVPLREARKHNMPVDAAHVALLSQHAEKLRLDFASWFESFEALNFRPTEAPSRDPGSIFETVLSYSNVWAGATYMGYWASMLILQETLNQCQYPVDYTMSNMEFARNIFRSVESVSVDILGPYRVGYPIRIAYEFADVRTQIWVTSLLAKFEKHYAATSSTTYPKPGPNEYQFE</sequence>
<comment type="caution">
    <text evidence="4">The sequence shown here is derived from an EMBL/GenBank/DDBJ whole genome shotgun (WGS) entry which is preliminary data.</text>
</comment>
<dbReference type="CDD" id="cd00067">
    <property type="entry name" value="GAL4"/>
    <property type="match status" value="1"/>
</dbReference>
<evidence type="ECO:0000313" key="5">
    <source>
        <dbReference type="Proteomes" id="UP001244011"/>
    </source>
</evidence>
<dbReference type="SMART" id="SM00066">
    <property type="entry name" value="GAL4"/>
    <property type="match status" value="1"/>
</dbReference>
<dbReference type="Pfam" id="PF11951">
    <property type="entry name" value="Fungal_trans_2"/>
    <property type="match status" value="1"/>
</dbReference>
<dbReference type="SUPFAM" id="SSF57701">
    <property type="entry name" value="Zn2/Cys6 DNA-binding domain"/>
    <property type="match status" value="1"/>
</dbReference>
<dbReference type="Pfam" id="PF00172">
    <property type="entry name" value="Zn_clus"/>
    <property type="match status" value="1"/>
</dbReference>
<evidence type="ECO:0000259" key="3">
    <source>
        <dbReference type="PROSITE" id="PS50048"/>
    </source>
</evidence>
<gene>
    <name evidence="4" type="ORF">QBC33DRAFT_384697</name>
</gene>
<dbReference type="InterPro" id="IPR021858">
    <property type="entry name" value="Fun_TF"/>
</dbReference>
<dbReference type="Proteomes" id="UP001244011">
    <property type="component" value="Unassembled WGS sequence"/>
</dbReference>
<feature type="region of interest" description="Disordered" evidence="2">
    <location>
        <begin position="57"/>
        <end position="93"/>
    </location>
</feature>
<dbReference type="PROSITE" id="PS50048">
    <property type="entry name" value="ZN2_CY6_FUNGAL_2"/>
    <property type="match status" value="1"/>
</dbReference>
<organism evidence="4 5">
    <name type="scientific">Phialemonium atrogriseum</name>
    <dbReference type="NCBI Taxonomy" id="1093897"/>
    <lineage>
        <taxon>Eukaryota</taxon>
        <taxon>Fungi</taxon>
        <taxon>Dikarya</taxon>
        <taxon>Ascomycota</taxon>
        <taxon>Pezizomycotina</taxon>
        <taxon>Sordariomycetes</taxon>
        <taxon>Sordariomycetidae</taxon>
        <taxon>Cephalothecales</taxon>
        <taxon>Cephalothecaceae</taxon>
        <taxon>Phialemonium</taxon>
    </lineage>
</organism>
<evidence type="ECO:0000256" key="2">
    <source>
        <dbReference type="SAM" id="MobiDB-lite"/>
    </source>
</evidence>
<dbReference type="InterPro" id="IPR053178">
    <property type="entry name" value="Osmoadaptation_assoc"/>
</dbReference>
<dbReference type="InterPro" id="IPR001138">
    <property type="entry name" value="Zn2Cys6_DnaBD"/>
</dbReference>
<dbReference type="RefSeq" id="XP_060284829.1">
    <property type="nucleotide sequence ID" value="XM_060424092.1"/>
</dbReference>
<dbReference type="GeneID" id="85307279"/>
<dbReference type="PANTHER" id="PTHR38111">
    <property type="entry name" value="ZN(2)-C6 FUNGAL-TYPE DOMAIN-CONTAINING PROTEIN-RELATED"/>
    <property type="match status" value="1"/>
</dbReference>
<dbReference type="Gene3D" id="4.10.240.10">
    <property type="entry name" value="Zn(2)-C6 fungal-type DNA-binding domain"/>
    <property type="match status" value="1"/>
</dbReference>
<name>A0AAJ0C2C7_9PEZI</name>
<keyword evidence="1" id="KW-0539">Nucleus</keyword>
<accession>A0AAJ0C2C7</accession>
<reference evidence="4" key="1">
    <citation type="submission" date="2023-06" db="EMBL/GenBank/DDBJ databases">
        <title>Genome-scale phylogeny and comparative genomics of the fungal order Sordariales.</title>
        <authorList>
            <consortium name="Lawrence Berkeley National Laboratory"/>
            <person name="Hensen N."/>
            <person name="Bonometti L."/>
            <person name="Westerberg I."/>
            <person name="Brannstrom I.O."/>
            <person name="Guillou S."/>
            <person name="Cros-Aarteil S."/>
            <person name="Calhoun S."/>
            <person name="Haridas S."/>
            <person name="Kuo A."/>
            <person name="Mondo S."/>
            <person name="Pangilinan J."/>
            <person name="Riley R."/>
            <person name="Labutti K."/>
            <person name="Andreopoulos B."/>
            <person name="Lipzen A."/>
            <person name="Chen C."/>
            <person name="Yanf M."/>
            <person name="Daum C."/>
            <person name="Ng V."/>
            <person name="Clum A."/>
            <person name="Steindorff A."/>
            <person name="Ohm R."/>
            <person name="Martin F."/>
            <person name="Silar P."/>
            <person name="Natvig D."/>
            <person name="Lalanne C."/>
            <person name="Gautier V."/>
            <person name="Ament-Velasquez S.L."/>
            <person name="Kruys A."/>
            <person name="Hutchinson M.I."/>
            <person name="Powell A.J."/>
            <person name="Barry K."/>
            <person name="Miller A.N."/>
            <person name="Grigoriev I.V."/>
            <person name="Debuchy R."/>
            <person name="Gladieux P."/>
            <person name="Thoren M.H."/>
            <person name="Johannesson H."/>
        </authorList>
    </citation>
    <scope>NUCLEOTIDE SEQUENCE</scope>
    <source>
        <strain evidence="4">8032-3</strain>
    </source>
</reference>
<dbReference type="GO" id="GO:0000981">
    <property type="term" value="F:DNA-binding transcription factor activity, RNA polymerase II-specific"/>
    <property type="evidence" value="ECO:0007669"/>
    <property type="project" value="InterPro"/>
</dbReference>
<proteinExistence type="predicted"/>
<feature type="compositionally biased region" description="Polar residues" evidence="2">
    <location>
        <begin position="59"/>
        <end position="78"/>
    </location>
</feature>
<keyword evidence="5" id="KW-1185">Reference proteome</keyword>
<feature type="domain" description="Zn(2)-C6 fungal-type" evidence="3">
    <location>
        <begin position="9"/>
        <end position="37"/>
    </location>
</feature>
<dbReference type="AlphaFoldDB" id="A0AAJ0C2C7"/>